<dbReference type="RefSeq" id="WP_246325619.1">
    <property type="nucleotide sequence ID" value="NZ_BAABHP010000025.1"/>
</dbReference>
<evidence type="ECO:0000313" key="4">
    <source>
        <dbReference type="EMBL" id="NYD37750.1"/>
    </source>
</evidence>
<dbReference type="EMBL" id="JACCBN010000001">
    <property type="protein sequence ID" value="NYD37750.1"/>
    <property type="molecule type" value="Genomic_DNA"/>
</dbReference>
<proteinExistence type="predicted"/>
<comment type="caution">
    <text evidence="4">The sequence shown here is derived from an EMBL/GenBank/DDBJ whole genome shotgun (WGS) entry which is preliminary data.</text>
</comment>
<keyword evidence="5" id="KW-1185">Reference proteome</keyword>
<feature type="region of interest" description="Disordered" evidence="1">
    <location>
        <begin position="387"/>
        <end position="406"/>
    </location>
</feature>
<reference evidence="4 5" key="1">
    <citation type="submission" date="2020-07" db="EMBL/GenBank/DDBJ databases">
        <title>Sequencing the genomes of 1000 actinobacteria strains.</title>
        <authorList>
            <person name="Klenk H.-P."/>
        </authorList>
    </citation>
    <scope>NUCLEOTIDE SEQUENCE [LARGE SCALE GENOMIC DNA]</scope>
    <source>
        <strain evidence="4 5">DSM 45772</strain>
    </source>
</reference>
<gene>
    <name evidence="4" type="ORF">BJ983_003852</name>
</gene>
<dbReference type="Pfam" id="PF02470">
    <property type="entry name" value="MlaD"/>
    <property type="match status" value="1"/>
</dbReference>
<organism evidence="4 5">
    <name type="scientific">Actinomycetospora corticicola</name>
    <dbReference type="NCBI Taxonomy" id="663602"/>
    <lineage>
        <taxon>Bacteria</taxon>
        <taxon>Bacillati</taxon>
        <taxon>Actinomycetota</taxon>
        <taxon>Actinomycetes</taxon>
        <taxon>Pseudonocardiales</taxon>
        <taxon>Pseudonocardiaceae</taxon>
        <taxon>Actinomycetospora</taxon>
    </lineage>
</organism>
<dbReference type="PANTHER" id="PTHR33371:SF18">
    <property type="entry name" value="MCE-FAMILY PROTEIN MCE3C"/>
    <property type="match status" value="1"/>
</dbReference>
<dbReference type="PANTHER" id="PTHR33371">
    <property type="entry name" value="INTERMEMBRANE PHOSPHOLIPID TRANSPORT SYSTEM BINDING PROTEIN MLAD-RELATED"/>
    <property type="match status" value="1"/>
</dbReference>
<dbReference type="InterPro" id="IPR052336">
    <property type="entry name" value="MlaD_Phospholipid_Transporter"/>
</dbReference>
<dbReference type="Pfam" id="PF11887">
    <property type="entry name" value="Mce4_CUP1"/>
    <property type="match status" value="1"/>
</dbReference>
<dbReference type="PRINTS" id="PR01782">
    <property type="entry name" value="MCEVIRFACTOR"/>
</dbReference>
<dbReference type="Proteomes" id="UP000535890">
    <property type="component" value="Unassembled WGS sequence"/>
</dbReference>
<evidence type="ECO:0000259" key="2">
    <source>
        <dbReference type="Pfam" id="PF02470"/>
    </source>
</evidence>
<feature type="domain" description="Mammalian cell entry C-terminal" evidence="3">
    <location>
        <begin position="116"/>
        <end position="303"/>
    </location>
</feature>
<evidence type="ECO:0000259" key="3">
    <source>
        <dbReference type="Pfam" id="PF11887"/>
    </source>
</evidence>
<protein>
    <submittedName>
        <fullName evidence="4">Phospholipid/cholesterol/gamma-HCH transport system substrate-binding protein</fullName>
    </submittedName>
</protein>
<dbReference type="InterPro" id="IPR005693">
    <property type="entry name" value="Mce"/>
</dbReference>
<evidence type="ECO:0000313" key="5">
    <source>
        <dbReference type="Proteomes" id="UP000535890"/>
    </source>
</evidence>
<dbReference type="InterPro" id="IPR003399">
    <property type="entry name" value="Mce/MlaD"/>
</dbReference>
<evidence type="ECO:0000256" key="1">
    <source>
        <dbReference type="SAM" id="MobiDB-lite"/>
    </source>
</evidence>
<feature type="domain" description="Mce/MlaD" evidence="2">
    <location>
        <begin position="39"/>
        <end position="112"/>
    </location>
</feature>
<sequence length="406" mass="42372">MKPFRKRNPIIIGAVSLLVLILLTVASLNIRDLPLIGQGATYTARFGEAAGVQPDDDVRIAGIRVGSVTDVTLDGNDVVISFKAPDAWIGDQSRASIEIKTLLGQKFIALDPEGSQPLDPDVAIPRSRTTAPFDVIQAFSDLTTNVEALNTDQLGESLNTLSQTLDGASGPIRPALDGLSRLSRTISSRDQELAKLLANTRATTQVLADRNRDVEVLIQNGNLLLGELRSRKAAIDDLLNGTIALSNQLRGLVADNRATLGPTLASLNGVLTTLQQNSANLENGIRLLGPFVRVFANVVGNGRWFDAYICNLDPPGDLGCNPNDTAAQQQFIGGLLGGLSPNQASVTSAVNQLGGPLLQAGQAAGINLGTLFPGGVPLINPAAIGQGQTAQAPAQAPAQQPTQGGG</sequence>
<dbReference type="NCBIfam" id="TIGR00996">
    <property type="entry name" value="Mtu_fam_mce"/>
    <property type="match status" value="1"/>
</dbReference>
<name>A0A7Y9J6Y4_9PSEU</name>
<accession>A0A7Y9J6Y4</accession>
<dbReference type="InterPro" id="IPR024516">
    <property type="entry name" value="Mce_C"/>
</dbReference>
<dbReference type="GO" id="GO:0005576">
    <property type="term" value="C:extracellular region"/>
    <property type="evidence" value="ECO:0007669"/>
    <property type="project" value="TreeGrafter"/>
</dbReference>
<dbReference type="AlphaFoldDB" id="A0A7Y9J6Y4"/>